<dbReference type="Gene3D" id="1.10.287.130">
    <property type="match status" value="1"/>
</dbReference>
<dbReference type="InterPro" id="IPR003661">
    <property type="entry name" value="HisK_dim/P_dom"/>
</dbReference>
<dbReference type="CDD" id="cd00082">
    <property type="entry name" value="HisKA"/>
    <property type="match status" value="1"/>
</dbReference>
<evidence type="ECO:0000259" key="13">
    <source>
        <dbReference type="PROSITE" id="PS50885"/>
    </source>
</evidence>
<keyword evidence="7 15" id="KW-0418">Kinase</keyword>
<sequence>MPKARQLNIATKLTIWACALIAVFFATSAYLFRQVRQDAEISSLIVTENHDLDASIQRMLERLYNVQNNIRRYRILGGDQAAVGFIVEDITRFGEILDQTLKKHPRYAKDWEPLTSEFQITLDPAGTTGEDLAPDATVRDWTDILEQSLLENGADTEARLTALRDAGAHAADVGLYGLAFCLLVGVGGSLALAFTLNRSLAEVRRGIRDLGAGGAPRDVRILSNDELGELALAFNAMAARLRREERMRADFIAMLSHEIRTPLTSVREAVDLIGSGTFGEVNAQQKRFLDIAEQESERLSDLLLRLLSVSRMESGELELNPSEVDGTGLVASTLERLLPTASAAGVTLVSEVPEGLTCRADPTHIRQVLTNLTGNAVKFSGRGGTVRVSAAREDGAVRFCVADNGPGIPPEEQDKIFLKYYREPSVRNSIDGAGLGLAISKRIVLAHQGRIWIESEPGKGAAFCFTLPDTPDKDYA</sequence>
<dbReference type="Pfam" id="PF02518">
    <property type="entry name" value="HATPase_c"/>
    <property type="match status" value="1"/>
</dbReference>
<dbReference type="CDD" id="cd06225">
    <property type="entry name" value="HAMP"/>
    <property type="match status" value="1"/>
</dbReference>
<evidence type="ECO:0000256" key="11">
    <source>
        <dbReference type="SAM" id="Phobius"/>
    </source>
</evidence>
<keyword evidence="9" id="KW-0902">Two-component regulatory system</keyword>
<dbReference type="PANTHER" id="PTHR42878">
    <property type="entry name" value="TWO-COMPONENT HISTIDINE KINASE"/>
    <property type="match status" value="1"/>
</dbReference>
<dbReference type="RefSeq" id="WP_066806502.1">
    <property type="nucleotide sequence ID" value="NZ_CP014206.1"/>
</dbReference>
<dbReference type="Pfam" id="PF00512">
    <property type="entry name" value="HisKA"/>
    <property type="match status" value="1"/>
</dbReference>
<keyword evidence="10 11" id="KW-0472">Membrane</keyword>
<comment type="catalytic activity">
    <reaction evidence="1">
        <text>ATP + protein L-histidine = ADP + protein N-phospho-L-histidine.</text>
        <dbReference type="EC" id="2.7.13.3"/>
    </reaction>
</comment>
<dbReference type="CDD" id="cd00075">
    <property type="entry name" value="HATPase"/>
    <property type="match status" value="1"/>
</dbReference>
<reference evidence="15 17" key="2">
    <citation type="submission" date="2019-03" db="EMBL/GenBank/DDBJ databases">
        <title>Genomic Encyclopedia of Type Strains, Phase IV (KMG-IV): sequencing the most valuable type-strain genomes for metagenomic binning, comparative biology and taxonomic classification.</title>
        <authorList>
            <person name="Goeker M."/>
        </authorList>
    </citation>
    <scope>NUCLEOTIDE SEQUENCE [LARGE SCALE GENOMIC DNA]</scope>
    <source>
        <strain evidence="15 17">DSM 101483</strain>
    </source>
</reference>
<gene>
    <name evidence="14" type="ORF">AWY79_16985</name>
    <name evidence="15" type="ORF">EDC59_102433</name>
</gene>
<evidence type="ECO:0000256" key="6">
    <source>
        <dbReference type="ARBA" id="ARBA00022741"/>
    </source>
</evidence>
<dbReference type="SUPFAM" id="SSF55874">
    <property type="entry name" value="ATPase domain of HSP90 chaperone/DNA topoisomerase II/histidine kinase"/>
    <property type="match status" value="1"/>
</dbReference>
<dbReference type="InterPro" id="IPR003594">
    <property type="entry name" value="HATPase_dom"/>
</dbReference>
<evidence type="ECO:0000256" key="10">
    <source>
        <dbReference type="ARBA" id="ARBA00023136"/>
    </source>
</evidence>
<evidence type="ECO:0000259" key="12">
    <source>
        <dbReference type="PROSITE" id="PS50109"/>
    </source>
</evidence>
<dbReference type="PROSITE" id="PS50109">
    <property type="entry name" value="HIS_KIN"/>
    <property type="match status" value="1"/>
</dbReference>
<dbReference type="InterPro" id="IPR050351">
    <property type="entry name" value="BphY/WalK/GraS-like"/>
</dbReference>
<dbReference type="SMART" id="SM00388">
    <property type="entry name" value="HisKA"/>
    <property type="match status" value="1"/>
</dbReference>
<dbReference type="GO" id="GO:0005524">
    <property type="term" value="F:ATP binding"/>
    <property type="evidence" value="ECO:0007669"/>
    <property type="project" value="UniProtKB-KW"/>
</dbReference>
<keyword evidence="5" id="KW-0808">Transferase</keyword>
<dbReference type="KEGG" id="dej:AWY79_16985"/>
<feature type="domain" description="HAMP" evidence="13">
    <location>
        <begin position="194"/>
        <end position="246"/>
    </location>
</feature>
<keyword evidence="4" id="KW-0597">Phosphoprotein</keyword>
<dbReference type="InterPro" id="IPR004358">
    <property type="entry name" value="Sig_transdc_His_kin-like_C"/>
</dbReference>
<dbReference type="PANTHER" id="PTHR42878:SF7">
    <property type="entry name" value="SENSOR HISTIDINE KINASE GLRK"/>
    <property type="match status" value="1"/>
</dbReference>
<keyword evidence="11" id="KW-0812">Transmembrane</keyword>
<dbReference type="GO" id="GO:0000155">
    <property type="term" value="F:phosphorelay sensor kinase activity"/>
    <property type="evidence" value="ECO:0007669"/>
    <property type="project" value="InterPro"/>
</dbReference>
<organism evidence="15 17">
    <name type="scientific">Pseudodesulfovibrio indicus</name>
    <dbReference type="NCBI Taxonomy" id="1716143"/>
    <lineage>
        <taxon>Bacteria</taxon>
        <taxon>Pseudomonadati</taxon>
        <taxon>Thermodesulfobacteriota</taxon>
        <taxon>Desulfovibrionia</taxon>
        <taxon>Desulfovibrionales</taxon>
        <taxon>Desulfovibrionaceae</taxon>
    </lineage>
</organism>
<dbReference type="AlphaFoldDB" id="A0A126QRJ4"/>
<dbReference type="SMART" id="SM00387">
    <property type="entry name" value="HATPase_c"/>
    <property type="match status" value="1"/>
</dbReference>
<accession>A0A126QRJ4</accession>
<proteinExistence type="predicted"/>
<evidence type="ECO:0000313" key="16">
    <source>
        <dbReference type="Proteomes" id="UP000055611"/>
    </source>
</evidence>
<evidence type="ECO:0000256" key="5">
    <source>
        <dbReference type="ARBA" id="ARBA00022679"/>
    </source>
</evidence>
<dbReference type="FunFam" id="3.30.565.10:FF:000006">
    <property type="entry name" value="Sensor histidine kinase WalK"/>
    <property type="match status" value="1"/>
</dbReference>
<dbReference type="SUPFAM" id="SSF47384">
    <property type="entry name" value="Homodimeric domain of signal transducing histidine kinase"/>
    <property type="match status" value="1"/>
</dbReference>
<name>A0A126QRJ4_9BACT</name>
<evidence type="ECO:0000256" key="7">
    <source>
        <dbReference type="ARBA" id="ARBA00022777"/>
    </source>
</evidence>
<protein>
    <recommendedName>
        <fullName evidence="3">histidine kinase</fullName>
        <ecNumber evidence="3">2.7.13.3</ecNumber>
    </recommendedName>
</protein>
<keyword evidence="16" id="KW-1185">Reference proteome</keyword>
<evidence type="ECO:0000313" key="17">
    <source>
        <dbReference type="Proteomes" id="UP000295506"/>
    </source>
</evidence>
<keyword evidence="6" id="KW-0547">Nucleotide-binding</keyword>
<evidence type="ECO:0000256" key="1">
    <source>
        <dbReference type="ARBA" id="ARBA00000085"/>
    </source>
</evidence>
<feature type="transmembrane region" description="Helical" evidence="11">
    <location>
        <begin position="173"/>
        <end position="196"/>
    </location>
</feature>
<dbReference type="Gene3D" id="3.30.565.10">
    <property type="entry name" value="Histidine kinase-like ATPase, C-terminal domain"/>
    <property type="match status" value="1"/>
</dbReference>
<dbReference type="PROSITE" id="PS50885">
    <property type="entry name" value="HAMP"/>
    <property type="match status" value="1"/>
</dbReference>
<dbReference type="Proteomes" id="UP000295506">
    <property type="component" value="Unassembled WGS sequence"/>
</dbReference>
<dbReference type="EMBL" id="SOBK01000002">
    <property type="protein sequence ID" value="TDT90998.1"/>
    <property type="molecule type" value="Genomic_DNA"/>
</dbReference>
<reference evidence="14 16" key="1">
    <citation type="journal article" date="2016" name="Front. Microbiol.">
        <title>Genome Sequence of the Piezophilic, Mesophilic Sulfate-Reducing Bacterium Desulfovibrio indicus J2T.</title>
        <authorList>
            <person name="Cao J."/>
            <person name="Maignien L."/>
            <person name="Shao Z."/>
            <person name="Alain K."/>
            <person name="Jebbar M."/>
        </authorList>
    </citation>
    <scope>NUCLEOTIDE SEQUENCE [LARGE SCALE GENOMIC DNA]</scope>
    <source>
        <strain evidence="14 16">J2</strain>
    </source>
</reference>
<dbReference type="InterPro" id="IPR003660">
    <property type="entry name" value="HAMP_dom"/>
</dbReference>
<evidence type="ECO:0000256" key="3">
    <source>
        <dbReference type="ARBA" id="ARBA00012438"/>
    </source>
</evidence>
<comment type="subcellular location">
    <subcellularLocation>
        <location evidence="2">Membrane</location>
    </subcellularLocation>
</comment>
<evidence type="ECO:0000256" key="2">
    <source>
        <dbReference type="ARBA" id="ARBA00004370"/>
    </source>
</evidence>
<dbReference type="GO" id="GO:0016020">
    <property type="term" value="C:membrane"/>
    <property type="evidence" value="ECO:0007669"/>
    <property type="project" value="UniProtKB-SubCell"/>
</dbReference>
<evidence type="ECO:0000256" key="8">
    <source>
        <dbReference type="ARBA" id="ARBA00022840"/>
    </source>
</evidence>
<evidence type="ECO:0000313" key="15">
    <source>
        <dbReference type="EMBL" id="TDT90998.1"/>
    </source>
</evidence>
<evidence type="ECO:0000256" key="9">
    <source>
        <dbReference type="ARBA" id="ARBA00023012"/>
    </source>
</evidence>
<dbReference type="SUPFAM" id="SSF158472">
    <property type="entry name" value="HAMP domain-like"/>
    <property type="match status" value="1"/>
</dbReference>
<dbReference type="SMART" id="SM00304">
    <property type="entry name" value="HAMP"/>
    <property type="match status" value="1"/>
</dbReference>
<dbReference type="InterPro" id="IPR036097">
    <property type="entry name" value="HisK_dim/P_sf"/>
</dbReference>
<dbReference type="InterPro" id="IPR036890">
    <property type="entry name" value="HATPase_C_sf"/>
</dbReference>
<evidence type="ECO:0000313" key="14">
    <source>
        <dbReference type="EMBL" id="AMK12680.1"/>
    </source>
</evidence>
<feature type="domain" description="Histidine kinase" evidence="12">
    <location>
        <begin position="254"/>
        <end position="471"/>
    </location>
</feature>
<dbReference type="Pfam" id="PF00672">
    <property type="entry name" value="HAMP"/>
    <property type="match status" value="1"/>
</dbReference>
<dbReference type="Proteomes" id="UP000055611">
    <property type="component" value="Chromosome"/>
</dbReference>
<keyword evidence="11" id="KW-1133">Transmembrane helix</keyword>
<dbReference type="Gene3D" id="6.10.340.10">
    <property type="match status" value="1"/>
</dbReference>
<keyword evidence="8" id="KW-0067">ATP-binding</keyword>
<dbReference type="GO" id="GO:0007234">
    <property type="term" value="P:osmosensory signaling via phosphorelay pathway"/>
    <property type="evidence" value="ECO:0007669"/>
    <property type="project" value="TreeGrafter"/>
</dbReference>
<dbReference type="OrthoDB" id="9770955at2"/>
<dbReference type="EC" id="2.7.13.3" evidence="3"/>
<dbReference type="FunFam" id="1.10.287.130:FF:000001">
    <property type="entry name" value="Two-component sensor histidine kinase"/>
    <property type="match status" value="1"/>
</dbReference>
<dbReference type="GO" id="GO:0000156">
    <property type="term" value="F:phosphorelay response regulator activity"/>
    <property type="evidence" value="ECO:0007669"/>
    <property type="project" value="TreeGrafter"/>
</dbReference>
<evidence type="ECO:0000256" key="4">
    <source>
        <dbReference type="ARBA" id="ARBA00022553"/>
    </source>
</evidence>
<dbReference type="EMBL" id="CP014206">
    <property type="protein sequence ID" value="AMK12680.1"/>
    <property type="molecule type" value="Genomic_DNA"/>
</dbReference>
<dbReference type="InterPro" id="IPR005467">
    <property type="entry name" value="His_kinase_dom"/>
</dbReference>
<dbReference type="PRINTS" id="PR00344">
    <property type="entry name" value="BCTRLSENSOR"/>
</dbReference>
<dbReference type="GO" id="GO:0030295">
    <property type="term" value="F:protein kinase activator activity"/>
    <property type="evidence" value="ECO:0007669"/>
    <property type="project" value="TreeGrafter"/>
</dbReference>